<feature type="domain" description="Bacterial surface antigen (D15)" evidence="6">
    <location>
        <begin position="297"/>
        <end position="596"/>
    </location>
</feature>
<evidence type="ECO:0000256" key="2">
    <source>
        <dbReference type="ARBA" id="ARBA00022452"/>
    </source>
</evidence>
<dbReference type="InterPro" id="IPR010827">
    <property type="entry name" value="BamA/TamA_POTRA"/>
</dbReference>
<dbReference type="Pfam" id="PF07244">
    <property type="entry name" value="POTRA"/>
    <property type="match status" value="1"/>
</dbReference>
<dbReference type="Gene3D" id="3.10.20.310">
    <property type="entry name" value="membrane protein fhac"/>
    <property type="match status" value="1"/>
</dbReference>
<dbReference type="InterPro" id="IPR039910">
    <property type="entry name" value="D15-like"/>
</dbReference>
<comment type="subcellular location">
    <subcellularLocation>
        <location evidence="1">Membrane</location>
    </subcellularLocation>
</comment>
<keyword evidence="2" id="KW-1134">Transmembrane beta strand</keyword>
<keyword evidence="4" id="KW-0472">Membrane</keyword>
<keyword evidence="5" id="KW-0732">Signal</keyword>
<evidence type="ECO:0000259" key="7">
    <source>
        <dbReference type="Pfam" id="PF07244"/>
    </source>
</evidence>
<dbReference type="PANTHER" id="PTHR12815">
    <property type="entry name" value="SORTING AND ASSEMBLY MACHINERY SAMM50 PROTEIN FAMILY MEMBER"/>
    <property type="match status" value="1"/>
</dbReference>
<comment type="caution">
    <text evidence="8">The sequence shown here is derived from an EMBL/GenBank/DDBJ whole genome shotgun (WGS) entry which is preliminary data.</text>
</comment>
<feature type="signal peptide" evidence="5">
    <location>
        <begin position="1"/>
        <end position="20"/>
    </location>
</feature>
<gene>
    <name evidence="8" type="ORF">ACFQ2O_07305</name>
</gene>
<evidence type="ECO:0000256" key="5">
    <source>
        <dbReference type="SAM" id="SignalP"/>
    </source>
</evidence>
<evidence type="ECO:0000256" key="4">
    <source>
        <dbReference type="ARBA" id="ARBA00023136"/>
    </source>
</evidence>
<dbReference type="Proteomes" id="UP001597094">
    <property type="component" value="Unassembled WGS sequence"/>
</dbReference>
<feature type="chain" id="PRO_5045811517" evidence="5">
    <location>
        <begin position="21"/>
        <end position="596"/>
    </location>
</feature>
<dbReference type="RefSeq" id="WP_377524871.1">
    <property type="nucleotide sequence ID" value="NZ_JBHTLD010000046.1"/>
</dbReference>
<evidence type="ECO:0000313" key="9">
    <source>
        <dbReference type="Proteomes" id="UP001597094"/>
    </source>
</evidence>
<proteinExistence type="predicted"/>
<evidence type="ECO:0000256" key="1">
    <source>
        <dbReference type="ARBA" id="ARBA00004370"/>
    </source>
</evidence>
<keyword evidence="9" id="KW-1185">Reference proteome</keyword>
<evidence type="ECO:0000313" key="8">
    <source>
        <dbReference type="EMBL" id="MFD1186005.1"/>
    </source>
</evidence>
<evidence type="ECO:0000259" key="6">
    <source>
        <dbReference type="Pfam" id="PF01103"/>
    </source>
</evidence>
<organism evidence="8 9">
    <name type="scientific">Pontibacter rugosus</name>
    <dbReference type="NCBI Taxonomy" id="1745966"/>
    <lineage>
        <taxon>Bacteria</taxon>
        <taxon>Pseudomonadati</taxon>
        <taxon>Bacteroidota</taxon>
        <taxon>Cytophagia</taxon>
        <taxon>Cytophagales</taxon>
        <taxon>Hymenobacteraceae</taxon>
        <taxon>Pontibacter</taxon>
    </lineage>
</organism>
<dbReference type="PANTHER" id="PTHR12815:SF18">
    <property type="entry name" value="SORTING AND ASSEMBLY MACHINERY COMPONENT 50 HOMOLOG"/>
    <property type="match status" value="1"/>
</dbReference>
<evidence type="ECO:0000256" key="3">
    <source>
        <dbReference type="ARBA" id="ARBA00022692"/>
    </source>
</evidence>
<dbReference type="Pfam" id="PF01103">
    <property type="entry name" value="Omp85"/>
    <property type="match status" value="1"/>
</dbReference>
<accession>A0ABW3SR54</accession>
<dbReference type="InterPro" id="IPR000184">
    <property type="entry name" value="Bac_surfAg_D15"/>
</dbReference>
<keyword evidence="3" id="KW-0812">Transmembrane</keyword>
<feature type="domain" description="POTRA" evidence="7">
    <location>
        <begin position="197"/>
        <end position="258"/>
    </location>
</feature>
<reference evidence="9" key="1">
    <citation type="journal article" date="2019" name="Int. J. Syst. Evol. Microbiol.">
        <title>The Global Catalogue of Microorganisms (GCM) 10K type strain sequencing project: providing services to taxonomists for standard genome sequencing and annotation.</title>
        <authorList>
            <consortium name="The Broad Institute Genomics Platform"/>
            <consortium name="The Broad Institute Genome Sequencing Center for Infectious Disease"/>
            <person name="Wu L."/>
            <person name="Ma J."/>
        </authorList>
    </citation>
    <scope>NUCLEOTIDE SEQUENCE [LARGE SCALE GENOMIC DNA]</scope>
    <source>
        <strain evidence="9">JCM 31319</strain>
    </source>
</reference>
<dbReference type="EMBL" id="JBHTLD010000046">
    <property type="protein sequence ID" value="MFD1186005.1"/>
    <property type="molecule type" value="Genomic_DNA"/>
</dbReference>
<protein>
    <submittedName>
        <fullName evidence="8">BamA/TamA family outer membrane protein</fullName>
    </submittedName>
</protein>
<name>A0ABW3SR54_9BACT</name>
<dbReference type="Gene3D" id="2.40.160.50">
    <property type="entry name" value="membrane protein fhac: a member of the omp85/tpsb transporter family"/>
    <property type="match status" value="1"/>
</dbReference>
<sequence length="596" mass="67932">MYKIAAFFFVLLWWLPLVHAQTTSSAPPPPKVQLVKPQQKVQLVVRAPDAAGRQVLKQYNFRTTLSDSAEAAKEVKALVYRMQQDAFLLASADSLYLRRDTLHVKLHVGQPFEWAQLRNGNLSEGILMESGFRDKFYRKAPFKPADYVKLQQRILDYAERSGYPFASVWLDSVSIKENKVEAALMVDKAFVVTYDTLEIVGKTKTQPKFLMRYLQLLPGQLYNQDQVDASQRMLTQLPYVKITRSPQVQFARDKAKVYYFLEDRQTNQIDGVVGFLPDPNRVDKLLITGEANLNIRNISGTGKQLGLQWRRVSAGSVILNGEYLHPNLFGSPFEAGAKFNLLKQDTTFITVQPRLQLGYYTLQYGKFSVFTEWRNSRILADASPQRLKQLDLADAQTTTYGLNYLWNNLDDFYFPRRGRLVELQFAAGTKKLLRNADLEKSFYDTLDMKTSQLSVGLRVENFMRLGKNSALLTRVRGEALLSDRIFQNDMYRLGGLGSIRGFDDFFFYASSYAVGTLEYRLYNASDSFVLLFYDQGYYRSDLEASKQSDYPLGLGAGISFSTGAGIFQLVYSLGQAAQQPISFKYSKIHFGITSKF</sequence>